<organism evidence="1">
    <name type="scientific">Eiseniibacteriota bacterium</name>
    <dbReference type="NCBI Taxonomy" id="2212470"/>
    <lineage>
        <taxon>Bacteria</taxon>
        <taxon>Candidatus Eiseniibacteriota</taxon>
    </lineage>
</organism>
<reference evidence="1" key="1">
    <citation type="journal article" date="2020" name="mSystems">
        <title>Genome- and Community-Level Interaction Insights into Carbon Utilization and Element Cycling Functions of Hydrothermarchaeota in Hydrothermal Sediment.</title>
        <authorList>
            <person name="Zhou Z."/>
            <person name="Liu Y."/>
            <person name="Xu W."/>
            <person name="Pan J."/>
            <person name="Luo Z.H."/>
            <person name="Li M."/>
        </authorList>
    </citation>
    <scope>NUCLEOTIDE SEQUENCE [LARGE SCALE GENOMIC DNA]</scope>
    <source>
        <strain evidence="1">SpSt-1233</strain>
    </source>
</reference>
<dbReference type="AlphaFoldDB" id="A0A7V2AUG6"/>
<dbReference type="PANTHER" id="PTHR11669">
    <property type="entry name" value="REPLICATION FACTOR C / DNA POLYMERASE III GAMMA-TAU SUBUNIT"/>
    <property type="match status" value="1"/>
</dbReference>
<dbReference type="SUPFAM" id="SSF52540">
    <property type="entry name" value="P-loop containing nucleoside triphosphate hydrolases"/>
    <property type="match status" value="1"/>
</dbReference>
<evidence type="ECO:0008006" key="2">
    <source>
        <dbReference type="Google" id="ProtNLM"/>
    </source>
</evidence>
<evidence type="ECO:0000313" key="1">
    <source>
        <dbReference type="EMBL" id="HER43498.1"/>
    </source>
</evidence>
<dbReference type="EMBL" id="DSEC01000244">
    <property type="protein sequence ID" value="HER43498.1"/>
    <property type="molecule type" value="Genomic_DNA"/>
</dbReference>
<dbReference type="Proteomes" id="UP000886069">
    <property type="component" value="Unassembled WGS sequence"/>
</dbReference>
<accession>A0A7V2AUG6</accession>
<dbReference type="Gene3D" id="3.40.50.300">
    <property type="entry name" value="P-loop containing nucleotide triphosphate hydrolases"/>
    <property type="match status" value="1"/>
</dbReference>
<protein>
    <recommendedName>
        <fullName evidence="2">DNA polymerase III subunit delta</fullName>
    </recommendedName>
</protein>
<feature type="non-terminal residue" evidence="1">
    <location>
        <position position="192"/>
    </location>
</feature>
<dbReference type="GO" id="GO:0006261">
    <property type="term" value="P:DNA-templated DNA replication"/>
    <property type="evidence" value="ECO:0007669"/>
    <property type="project" value="TreeGrafter"/>
</dbReference>
<dbReference type="Pfam" id="PF13177">
    <property type="entry name" value="DNA_pol3_delta2"/>
    <property type="match status" value="1"/>
</dbReference>
<sequence length="192" mass="21889">MRRLEHPDLHLVFPVPYGEWEKAMPAVIESRREDFFAHGEFGSRARSIGIDIIRGVIEAVSKHPFEGRRNVVVVFEAHLMTTEAQNAFLKLLEEPPPSAVLVLVTEFPDKLLETVRSRCRRVRFDYLPPGRVAAFLERFYSVEPGEAKRIALLAEGSLRRGVRLLEDGFEGMRRDAVSIVRLVLEGKGRELI</sequence>
<comment type="caution">
    <text evidence="1">The sequence shown here is derived from an EMBL/GenBank/DDBJ whole genome shotgun (WGS) entry which is preliminary data.</text>
</comment>
<dbReference type="PANTHER" id="PTHR11669:SF8">
    <property type="entry name" value="DNA POLYMERASE III SUBUNIT DELTA"/>
    <property type="match status" value="1"/>
</dbReference>
<dbReference type="InterPro" id="IPR027417">
    <property type="entry name" value="P-loop_NTPase"/>
</dbReference>
<gene>
    <name evidence="1" type="ORF">ENO08_03465</name>
</gene>
<name>A0A7V2AUG6_UNCEI</name>
<dbReference type="InterPro" id="IPR050238">
    <property type="entry name" value="DNA_Rep/Repair_Clamp_Loader"/>
</dbReference>
<proteinExistence type="predicted"/>